<dbReference type="PANTHER" id="PTHR46796:SF13">
    <property type="entry name" value="HTH-TYPE TRANSCRIPTIONAL ACTIVATOR RHAS"/>
    <property type="match status" value="1"/>
</dbReference>
<evidence type="ECO:0000256" key="4">
    <source>
        <dbReference type="ARBA" id="ARBA00023163"/>
    </source>
</evidence>
<organism evidence="7 8">
    <name type="scientific">Aminobacter aganoensis</name>
    <dbReference type="NCBI Taxonomy" id="83264"/>
    <lineage>
        <taxon>Bacteria</taxon>
        <taxon>Pseudomonadati</taxon>
        <taxon>Pseudomonadota</taxon>
        <taxon>Alphaproteobacteria</taxon>
        <taxon>Hyphomicrobiales</taxon>
        <taxon>Phyllobacteriaceae</taxon>
        <taxon>Aminobacter</taxon>
    </lineage>
</organism>
<feature type="region of interest" description="Disordered" evidence="5">
    <location>
        <begin position="318"/>
        <end position="358"/>
    </location>
</feature>
<dbReference type="InterPro" id="IPR018062">
    <property type="entry name" value="HTH_AraC-typ_CS"/>
</dbReference>
<dbReference type="AlphaFoldDB" id="A0A7X0F7D7"/>
<dbReference type="EMBL" id="JACHOU010000003">
    <property type="protein sequence ID" value="MBB6354293.1"/>
    <property type="molecule type" value="Genomic_DNA"/>
</dbReference>
<dbReference type="InterPro" id="IPR011051">
    <property type="entry name" value="RmlC_Cupin_sf"/>
</dbReference>
<dbReference type="InterPro" id="IPR003313">
    <property type="entry name" value="AraC-bd"/>
</dbReference>
<dbReference type="SUPFAM" id="SSF46689">
    <property type="entry name" value="Homeodomain-like"/>
    <property type="match status" value="1"/>
</dbReference>
<keyword evidence="3" id="KW-0010">Activator</keyword>
<comment type="caution">
    <text evidence="7">The sequence shown here is derived from an EMBL/GenBank/DDBJ whole genome shotgun (WGS) entry which is preliminary data.</text>
</comment>
<proteinExistence type="predicted"/>
<dbReference type="GO" id="GO:0003700">
    <property type="term" value="F:DNA-binding transcription factor activity"/>
    <property type="evidence" value="ECO:0007669"/>
    <property type="project" value="InterPro"/>
</dbReference>
<evidence type="ECO:0000256" key="5">
    <source>
        <dbReference type="SAM" id="MobiDB-lite"/>
    </source>
</evidence>
<protein>
    <submittedName>
        <fullName evidence="7">AraC-like DNA-binding protein</fullName>
    </submittedName>
</protein>
<evidence type="ECO:0000313" key="8">
    <source>
        <dbReference type="Proteomes" id="UP000536262"/>
    </source>
</evidence>
<evidence type="ECO:0000256" key="1">
    <source>
        <dbReference type="ARBA" id="ARBA00023015"/>
    </source>
</evidence>
<feature type="domain" description="HTH araC/xylS-type" evidence="6">
    <location>
        <begin position="216"/>
        <end position="314"/>
    </location>
</feature>
<feature type="compositionally biased region" description="Basic and acidic residues" evidence="5">
    <location>
        <begin position="345"/>
        <end position="358"/>
    </location>
</feature>
<evidence type="ECO:0000259" key="6">
    <source>
        <dbReference type="PROSITE" id="PS01124"/>
    </source>
</evidence>
<keyword evidence="8" id="KW-1185">Reference proteome</keyword>
<dbReference type="InterPro" id="IPR020449">
    <property type="entry name" value="Tscrpt_reg_AraC-type_HTH"/>
</dbReference>
<dbReference type="SMART" id="SM00342">
    <property type="entry name" value="HTH_ARAC"/>
    <property type="match status" value="1"/>
</dbReference>
<name>A0A7X0F7D7_9HYPH</name>
<dbReference type="PRINTS" id="PR00032">
    <property type="entry name" value="HTHARAC"/>
</dbReference>
<dbReference type="Gene3D" id="2.60.120.10">
    <property type="entry name" value="Jelly Rolls"/>
    <property type="match status" value="1"/>
</dbReference>
<evidence type="ECO:0000256" key="2">
    <source>
        <dbReference type="ARBA" id="ARBA00023125"/>
    </source>
</evidence>
<dbReference type="Pfam" id="PF02311">
    <property type="entry name" value="AraC_binding"/>
    <property type="match status" value="1"/>
</dbReference>
<dbReference type="InterPro" id="IPR018060">
    <property type="entry name" value="HTH_AraC"/>
</dbReference>
<dbReference type="Pfam" id="PF12833">
    <property type="entry name" value="HTH_18"/>
    <property type="match status" value="1"/>
</dbReference>
<evidence type="ECO:0000313" key="7">
    <source>
        <dbReference type="EMBL" id="MBB6354293.1"/>
    </source>
</evidence>
<evidence type="ECO:0000256" key="3">
    <source>
        <dbReference type="ARBA" id="ARBA00023159"/>
    </source>
</evidence>
<dbReference type="PROSITE" id="PS00041">
    <property type="entry name" value="HTH_ARAC_FAMILY_1"/>
    <property type="match status" value="1"/>
</dbReference>
<accession>A0A7X0F7D7</accession>
<dbReference type="RefSeq" id="WP_055980350.1">
    <property type="nucleotide sequence ID" value="NZ_BAABEG010000001.1"/>
</dbReference>
<sequence>MAKGGIEKPVRFRPERDAEEEGTLAAPFRSYALDRSDSPRFHIRLVENTQRLYPAHKHDYFQIIYFMSDAPMTRIGLTSHKPKAGSIYFIAPMVPHQIRFDHATRCAVIYFDLDFLRPSITRSYPVTELVRLAPELTPFAWQNHVNFDLGSSQAERTDRAVASMIAQHGSERMCETEIVRAELTLMLATLCQDYEAEFAELSKKLPVVGRDSGHMRRIAEFIGENYTRGPSLDEAADAARLSKSRLCALIRQYTGTSFNALIREMRIEDARERLVLTDETIGQIAYSVGYNDEKYFLRAFKNSVGMTPSAYRLKRAKESLAAASEPDAGPPRVRTAPRPGAKLAASRDSRDKVAGRKS</sequence>
<feature type="compositionally biased region" description="Basic and acidic residues" evidence="5">
    <location>
        <begin position="1"/>
        <end position="16"/>
    </location>
</feature>
<dbReference type="InterPro" id="IPR009057">
    <property type="entry name" value="Homeodomain-like_sf"/>
</dbReference>
<keyword evidence="2 7" id="KW-0238">DNA-binding</keyword>
<dbReference type="PROSITE" id="PS01124">
    <property type="entry name" value="HTH_ARAC_FAMILY_2"/>
    <property type="match status" value="1"/>
</dbReference>
<dbReference type="InterPro" id="IPR014710">
    <property type="entry name" value="RmlC-like_jellyroll"/>
</dbReference>
<dbReference type="Gene3D" id="1.10.10.60">
    <property type="entry name" value="Homeodomain-like"/>
    <property type="match status" value="1"/>
</dbReference>
<feature type="region of interest" description="Disordered" evidence="5">
    <location>
        <begin position="1"/>
        <end position="21"/>
    </location>
</feature>
<reference evidence="7 8" key="1">
    <citation type="submission" date="2020-08" db="EMBL/GenBank/DDBJ databases">
        <title>Genomic Encyclopedia of Type Strains, Phase IV (KMG-IV): sequencing the most valuable type-strain genomes for metagenomic binning, comparative biology and taxonomic classification.</title>
        <authorList>
            <person name="Goeker M."/>
        </authorList>
    </citation>
    <scope>NUCLEOTIDE SEQUENCE [LARGE SCALE GENOMIC DNA]</scope>
    <source>
        <strain evidence="7 8">DSM 7051</strain>
    </source>
</reference>
<keyword evidence="1" id="KW-0805">Transcription regulation</keyword>
<dbReference type="Proteomes" id="UP000536262">
    <property type="component" value="Unassembled WGS sequence"/>
</dbReference>
<dbReference type="InterPro" id="IPR050204">
    <property type="entry name" value="AraC_XylS_family_regulators"/>
</dbReference>
<dbReference type="GO" id="GO:0043565">
    <property type="term" value="F:sequence-specific DNA binding"/>
    <property type="evidence" value="ECO:0007669"/>
    <property type="project" value="InterPro"/>
</dbReference>
<gene>
    <name evidence="7" type="ORF">GGR00_002067</name>
</gene>
<dbReference type="SUPFAM" id="SSF51182">
    <property type="entry name" value="RmlC-like cupins"/>
    <property type="match status" value="1"/>
</dbReference>
<dbReference type="PANTHER" id="PTHR46796">
    <property type="entry name" value="HTH-TYPE TRANSCRIPTIONAL ACTIVATOR RHAS-RELATED"/>
    <property type="match status" value="1"/>
</dbReference>
<keyword evidence="4" id="KW-0804">Transcription</keyword>